<reference evidence="15" key="3">
    <citation type="submission" date="2016-06" db="EMBL/GenBank/DDBJ databases">
        <authorList>
            <person name="Olsen C.W."/>
            <person name="Carey S."/>
            <person name="Hinshaw L."/>
            <person name="Karasin A.I."/>
        </authorList>
    </citation>
    <scope>NUCLEOTIDE SEQUENCE [LARGE SCALE GENOMIC DNA]</scope>
    <source>
        <strain evidence="15">PM4</strain>
    </source>
</reference>
<dbReference type="STRING" id="1673428.CPM_0301"/>
<reference evidence="16" key="2">
    <citation type="submission" date="2016-06" db="EMBL/GenBank/DDBJ databases">
        <authorList>
            <person name="Toshchakov V.S."/>
        </authorList>
    </citation>
    <scope>NUCLEOTIDE SEQUENCE [LARGE SCALE GENOMIC DNA]</scope>
    <source>
        <strain>PM4 (JCM 30641</strain>
        <strain evidence="16">\VKM B-2940)</strain>
    </source>
</reference>
<dbReference type="RefSeq" id="WP_077075877.1">
    <property type="nucleotide sequence ID" value="NZ_LT671858.1"/>
</dbReference>
<dbReference type="AlphaFoldDB" id="A0A1N5SRL4"/>
<comment type="catalytic activity">
    <reaction evidence="8 10 12">
        <text>D-glyceraldehyde 3-phosphate + phosphate + NADP(+) = (2R)-3-phospho-glyceroyl phosphate + NADPH + H(+)</text>
        <dbReference type="Rhea" id="RHEA:10296"/>
        <dbReference type="ChEBI" id="CHEBI:15378"/>
        <dbReference type="ChEBI" id="CHEBI:43474"/>
        <dbReference type="ChEBI" id="CHEBI:57604"/>
        <dbReference type="ChEBI" id="CHEBI:57783"/>
        <dbReference type="ChEBI" id="CHEBI:58349"/>
        <dbReference type="ChEBI" id="CHEBI:59776"/>
        <dbReference type="EC" id="1.2.1.59"/>
    </reaction>
</comment>
<evidence type="ECO:0000256" key="2">
    <source>
        <dbReference type="ARBA" id="ARBA00007406"/>
    </source>
</evidence>
<dbReference type="InterPro" id="IPR020830">
    <property type="entry name" value="GlycerAld_3-P_DH_AS"/>
</dbReference>
<feature type="binding site" evidence="10">
    <location>
        <position position="299"/>
    </location>
    <ligand>
        <name>NAD(+)</name>
        <dbReference type="ChEBI" id="CHEBI:57540"/>
    </ligand>
</feature>
<evidence type="ECO:0000313" key="16">
    <source>
        <dbReference type="Proteomes" id="UP000187822"/>
    </source>
</evidence>
<evidence type="ECO:0000256" key="10">
    <source>
        <dbReference type="HAMAP-Rule" id="MF_00559"/>
    </source>
</evidence>
<dbReference type="InterPro" id="IPR000846">
    <property type="entry name" value="DapB_N"/>
</dbReference>
<evidence type="ECO:0000256" key="11">
    <source>
        <dbReference type="PIRSR" id="PIRSR000149-1"/>
    </source>
</evidence>
<dbReference type="CDD" id="cd18127">
    <property type="entry name" value="GAPDH_II_C"/>
    <property type="match status" value="1"/>
</dbReference>
<keyword evidence="7 10" id="KW-0324">Glycolysis</keyword>
<comment type="similarity">
    <text evidence="2 10 12">Belongs to the glyceraldehyde-3-phosphate dehydrogenase family.</text>
</comment>
<evidence type="ECO:0000256" key="8">
    <source>
        <dbReference type="ARBA" id="ARBA00048067"/>
    </source>
</evidence>
<feature type="domain" description="Glyceraldehyde 3-phosphate dehydrogenase NAD(P) binding" evidence="13">
    <location>
        <begin position="2"/>
        <end position="139"/>
    </location>
</feature>
<dbReference type="PROSITE" id="PS00071">
    <property type="entry name" value="GAPDH"/>
    <property type="match status" value="1"/>
</dbReference>
<dbReference type="OrthoDB" id="295712at2157"/>
<dbReference type="EC" id="1.2.1.59" evidence="10 12"/>
<evidence type="ECO:0000313" key="17">
    <source>
        <dbReference type="Proteomes" id="UP000195607"/>
    </source>
</evidence>
<protein>
    <recommendedName>
        <fullName evidence="10 12">Glyceraldehyde-3-phosphate dehydrogenase</fullName>
        <shortName evidence="10">GAPDH</shortName>
        <ecNumber evidence="10 12">1.2.1.59</ecNumber>
    </recommendedName>
    <alternativeName>
        <fullName evidence="10">NAD(P)-dependent glyceraldehyde-3-phosphate dehydrogenase</fullName>
    </alternativeName>
</protein>
<evidence type="ECO:0000256" key="7">
    <source>
        <dbReference type="ARBA" id="ARBA00023152"/>
    </source>
</evidence>
<dbReference type="InterPro" id="IPR020831">
    <property type="entry name" value="GlycerAld/Erythrose_P_DH"/>
</dbReference>
<keyword evidence="4 10" id="KW-0521">NADP</keyword>
<dbReference type="GO" id="GO:0051287">
    <property type="term" value="F:NAD binding"/>
    <property type="evidence" value="ECO:0007669"/>
    <property type="project" value="UniProtKB-UniRule"/>
</dbReference>
<dbReference type="InterPro" id="IPR036291">
    <property type="entry name" value="NAD(P)-bd_dom_sf"/>
</dbReference>
<sequence length="337" mass="37291">MIKVAINGYGTIGRRVADAVRAQKDMSVAGIVKRKPDYVAREASRNYRIFSSDKESLKAFSQSSIEAEGTMEELLDDVDIVVDATPEGQGEKNIQVYKTARKKAIFQGGESAALVEASFNAYGNFVDSWGKDYVRVVSCNTTAMARTVSACMEKFGVRKVEATIIRRATDPNDSKKGPINAIEPSLGFPSHHGPDLKTVLKIGEANTVAIKVPTTLMHVHVVNLTLEKSITQDDTLDLFKEYGRIITVSGKEGLISTAQLMDLGKEMGRKRGDLFEIPVWKESIFANNDNLRYIQAVHQESDVVPENVDAIRSMLQEKDKETSIEETDRAMEIRGKN</sequence>
<dbReference type="Proteomes" id="UP000195607">
    <property type="component" value="Chromosome I"/>
</dbReference>
<dbReference type="GeneID" id="41587635"/>
<feature type="binding site" evidence="10">
    <location>
        <begin position="138"/>
        <end position="140"/>
    </location>
    <ligand>
        <name>D-glyceraldehyde 3-phosphate</name>
        <dbReference type="ChEBI" id="CHEBI:59776"/>
    </ligand>
</feature>
<evidence type="ECO:0000256" key="3">
    <source>
        <dbReference type="ARBA" id="ARBA00011881"/>
    </source>
</evidence>
<dbReference type="SMART" id="SM00846">
    <property type="entry name" value="Gp_dh_N"/>
    <property type="match status" value="1"/>
</dbReference>
<proteinExistence type="inferred from homology"/>
<dbReference type="Proteomes" id="UP000187822">
    <property type="component" value="Chromosome I"/>
</dbReference>
<dbReference type="GO" id="GO:0006096">
    <property type="term" value="P:glycolytic process"/>
    <property type="evidence" value="ECO:0007669"/>
    <property type="project" value="UniProtKB-UniRule"/>
</dbReference>
<accession>A0A1N5SRL4</accession>
<evidence type="ECO:0000313" key="14">
    <source>
        <dbReference type="EMBL" id="SIM38753.1"/>
    </source>
</evidence>
<dbReference type="GO" id="GO:0005737">
    <property type="term" value="C:cytoplasm"/>
    <property type="evidence" value="ECO:0007669"/>
    <property type="project" value="UniProtKB-SubCell"/>
</dbReference>
<dbReference type="KEGG" id="cdiv:CPM_0301"/>
<evidence type="ECO:0000313" key="15">
    <source>
        <dbReference type="EMBL" id="SJK84187.1"/>
    </source>
</evidence>
<name>A0A1N5SRL4_9ARCH</name>
<dbReference type="PIRSF" id="PIRSF000149">
    <property type="entry name" value="GAP_DH"/>
    <property type="match status" value="1"/>
</dbReference>
<keyword evidence="16" id="KW-1185">Reference proteome</keyword>
<dbReference type="HAMAP" id="MF_00559">
    <property type="entry name" value="G3P_dehdrog_arch"/>
    <property type="match status" value="1"/>
</dbReference>
<evidence type="ECO:0000256" key="9">
    <source>
        <dbReference type="ARBA" id="ARBA00048853"/>
    </source>
</evidence>
<comment type="subcellular location">
    <subcellularLocation>
        <location evidence="10 12">Cytoplasm</location>
    </subcellularLocation>
</comment>
<dbReference type="Gene3D" id="3.40.50.720">
    <property type="entry name" value="NAD(P)-binding Rossmann-like Domain"/>
    <property type="match status" value="1"/>
</dbReference>
<dbReference type="GO" id="GO:0050661">
    <property type="term" value="F:NADP binding"/>
    <property type="evidence" value="ECO:0007669"/>
    <property type="project" value="UniProtKB-UniRule"/>
</dbReference>
<dbReference type="Gene3D" id="3.30.360.10">
    <property type="entry name" value="Dihydrodipicolinate Reductase, domain 2"/>
    <property type="match status" value="1"/>
</dbReference>
<evidence type="ECO:0000256" key="6">
    <source>
        <dbReference type="ARBA" id="ARBA00023027"/>
    </source>
</evidence>
<dbReference type="CDD" id="cd02278">
    <property type="entry name" value="GAPDH_II_N"/>
    <property type="match status" value="1"/>
</dbReference>
<comment type="subunit">
    <text evidence="3 10 12">Homotetramer.</text>
</comment>
<evidence type="ECO:0000256" key="4">
    <source>
        <dbReference type="ARBA" id="ARBA00022857"/>
    </source>
</evidence>
<evidence type="ECO:0000256" key="5">
    <source>
        <dbReference type="ARBA" id="ARBA00023002"/>
    </source>
</evidence>
<dbReference type="InterPro" id="IPR006436">
    <property type="entry name" value="Glyceraldehyde-3-P_DH_2_arc"/>
</dbReference>
<feature type="binding site" evidence="10">
    <location>
        <begin position="192"/>
        <end position="193"/>
    </location>
    <ligand>
        <name>D-glyceraldehyde 3-phosphate</name>
        <dbReference type="ChEBI" id="CHEBI:59776"/>
    </ligand>
</feature>
<dbReference type="UniPathway" id="UPA00109">
    <property type="reaction ID" value="UER00184"/>
</dbReference>
<dbReference type="GO" id="GO:0009089">
    <property type="term" value="P:lysine biosynthetic process via diaminopimelate"/>
    <property type="evidence" value="ECO:0007669"/>
    <property type="project" value="InterPro"/>
</dbReference>
<dbReference type="NCBIfam" id="TIGR01546">
    <property type="entry name" value="GAPDH-II_archae"/>
    <property type="match status" value="1"/>
</dbReference>
<dbReference type="InterPro" id="IPR020828">
    <property type="entry name" value="GlycerAld_3-P_DH_NAD(P)-bd"/>
</dbReference>
<dbReference type="EMBL" id="LT719092">
    <property type="protein sequence ID" value="SJK84187.1"/>
    <property type="molecule type" value="Genomic_DNA"/>
</dbReference>
<dbReference type="SUPFAM" id="SSF51735">
    <property type="entry name" value="NAD(P)-binding Rossmann-fold domains"/>
    <property type="match status" value="1"/>
</dbReference>
<comment type="pathway">
    <text evidence="1 10 12">Carbohydrate degradation; glycolysis; pyruvate from D-glyceraldehyde 3-phosphate: step 1/5.</text>
</comment>
<dbReference type="SUPFAM" id="SSF55347">
    <property type="entry name" value="Glyceraldehyde-3-phosphate dehydrogenase-like, C-terminal domain"/>
    <property type="match status" value="1"/>
</dbReference>
<keyword evidence="6 10" id="KW-0520">NAD</keyword>
<keyword evidence="10 12" id="KW-0963">Cytoplasm</keyword>
<dbReference type="GO" id="GO:0008839">
    <property type="term" value="F:4-hydroxy-tetrahydrodipicolinate reductase"/>
    <property type="evidence" value="ECO:0007669"/>
    <property type="project" value="InterPro"/>
</dbReference>
<comment type="catalytic activity">
    <reaction evidence="9 10 12">
        <text>D-glyceraldehyde 3-phosphate + phosphate + NAD(+) = (2R)-3-phospho-glyceroyl phosphate + NADH + H(+)</text>
        <dbReference type="Rhea" id="RHEA:10300"/>
        <dbReference type="ChEBI" id="CHEBI:15378"/>
        <dbReference type="ChEBI" id="CHEBI:43474"/>
        <dbReference type="ChEBI" id="CHEBI:57540"/>
        <dbReference type="ChEBI" id="CHEBI:57604"/>
        <dbReference type="ChEBI" id="CHEBI:57945"/>
        <dbReference type="ChEBI" id="CHEBI:59776"/>
        <dbReference type="EC" id="1.2.1.59"/>
    </reaction>
</comment>
<feature type="active site" description="Nucleophile" evidence="10 11">
    <location>
        <position position="139"/>
    </location>
</feature>
<feature type="binding site" evidence="10">
    <location>
        <begin position="11"/>
        <end position="12"/>
    </location>
    <ligand>
        <name>NAD(+)</name>
        <dbReference type="ChEBI" id="CHEBI:57540"/>
    </ligand>
</feature>
<keyword evidence="5 10" id="KW-0560">Oxidoreductase</keyword>
<reference evidence="14 17" key="1">
    <citation type="submission" date="2016-04" db="EMBL/GenBank/DDBJ databases">
        <authorList>
            <person name="Evans L.H."/>
            <person name="Alamgir A."/>
            <person name="Owens N."/>
            <person name="Weber N.D."/>
            <person name="Virtaneva K."/>
            <person name="Barbian K."/>
            <person name="Babar A."/>
            <person name="Rosenke K."/>
        </authorList>
    </citation>
    <scope>NUCLEOTIDE SEQUENCE [LARGE SCALE GENOMIC DNA]</scope>
    <source>
        <strain evidence="14">S5</strain>
        <strain evidence="17">S5(T) (JCM 30642 \VKM B-2941)</strain>
    </source>
</reference>
<dbReference type="EMBL" id="LT671858">
    <property type="protein sequence ID" value="SIM38753.1"/>
    <property type="molecule type" value="Genomic_DNA"/>
</dbReference>
<dbReference type="GO" id="GO:0004365">
    <property type="term" value="F:glyceraldehyde-3-phosphate dehydrogenase (NAD+) (phosphorylating) activity"/>
    <property type="evidence" value="ECO:0007669"/>
    <property type="project" value="UniProtKB-UniRule"/>
</dbReference>
<evidence type="ECO:0000259" key="13">
    <source>
        <dbReference type="SMART" id="SM00846"/>
    </source>
</evidence>
<evidence type="ECO:0000256" key="1">
    <source>
        <dbReference type="ARBA" id="ARBA00004869"/>
    </source>
</evidence>
<feature type="binding site" evidence="10">
    <location>
        <position position="109"/>
    </location>
    <ligand>
        <name>NAD(+)</name>
        <dbReference type="ChEBI" id="CHEBI:57540"/>
    </ligand>
</feature>
<organism evidence="14 17">
    <name type="scientific">Cuniculiplasma divulgatum</name>
    <dbReference type="NCBI Taxonomy" id="1673428"/>
    <lineage>
        <taxon>Archaea</taxon>
        <taxon>Methanobacteriati</taxon>
        <taxon>Thermoplasmatota</taxon>
        <taxon>Thermoplasmata</taxon>
        <taxon>Thermoplasmatales</taxon>
        <taxon>Cuniculiplasmataceae</taxon>
        <taxon>Cuniculiplasma</taxon>
    </lineage>
</organism>
<dbReference type="NCBIfam" id="NF003251">
    <property type="entry name" value="PRK04207.1"/>
    <property type="match status" value="1"/>
</dbReference>
<gene>
    <name evidence="10" type="primary">gap</name>
    <name evidence="15" type="ORF">CPM_0301</name>
    <name evidence="14" type="ORF">CSP5_0332</name>
</gene>
<evidence type="ECO:0000256" key="12">
    <source>
        <dbReference type="RuleBase" id="RU003388"/>
    </source>
</evidence>
<dbReference type="InterPro" id="IPR020829">
    <property type="entry name" value="GlycerAld_3-P_DH_cat"/>
</dbReference>
<dbReference type="Pfam" id="PF01113">
    <property type="entry name" value="DapB_N"/>
    <property type="match status" value="1"/>
</dbReference>
<feature type="binding site" evidence="10">
    <location>
        <position position="167"/>
    </location>
    <ligand>
        <name>NAD(+)</name>
        <dbReference type="ChEBI" id="CHEBI:57540"/>
    </ligand>
</feature>
<dbReference type="Pfam" id="PF02800">
    <property type="entry name" value="Gp_dh_C"/>
    <property type="match status" value="1"/>
</dbReference>